<feature type="transmembrane region" description="Helical" evidence="8">
    <location>
        <begin position="319"/>
        <end position="339"/>
    </location>
</feature>
<sequence>MTSARGTSWRSKLPAPLVIPAVLAALASLAPLAYLVDVAFDRGAGYLWDELWQRRTFDLVVRSGLLAACVTIASVVISVPLAWAVMRSDLRGRRLWRVALALPLAIPSYLAAFAWISWESSLAGFWGAFLVLTAVSYPYVYLPLTAAFGRLDQSLDEIATIHGKGSVPRLIVLAARQCRGTIAAGSLLVALYVLSDFGAVATMRYDAFTWVIYGAYRAGFNPTRAAVLAVVLVLIALVLVAAEAAARGRVVSTMTTRAVAKPRPIRLRSLAVWFQTAIIAVTGLAVLFPMWRILVWVTSHGADDGVGDVASALWGSVRYSLVAACITVLVALPIGLLVARYRTRTSLLLDRATYITHALPGIVVAISMVFIGVRFLRPVYLESPLLVLAYVALFLPVAVGGVRASAEQIPLGLDDVARSLGSGPMSVIRRVNIPLIAPGIASATALVTLAAMKELPVTMLLRPTGTETLATRLWTHTSVSDYAAAGPYALAIIVFVAIPTAIATLER</sequence>
<feature type="domain" description="ABC transmembrane type-1" evidence="9">
    <location>
        <begin position="313"/>
        <end position="503"/>
    </location>
</feature>
<evidence type="ECO:0000259" key="9">
    <source>
        <dbReference type="PROSITE" id="PS50928"/>
    </source>
</evidence>
<evidence type="ECO:0000256" key="6">
    <source>
        <dbReference type="ARBA" id="ARBA00022989"/>
    </source>
</evidence>
<evidence type="ECO:0000256" key="4">
    <source>
        <dbReference type="ARBA" id="ARBA00022519"/>
    </source>
</evidence>
<dbReference type="Pfam" id="PF00528">
    <property type="entry name" value="BPD_transp_1"/>
    <property type="match status" value="1"/>
</dbReference>
<feature type="transmembrane region" description="Helical" evidence="8">
    <location>
        <begin position="351"/>
        <end position="373"/>
    </location>
</feature>
<dbReference type="EMBL" id="CAEZTS010000075">
    <property type="protein sequence ID" value="CAB4580063.1"/>
    <property type="molecule type" value="Genomic_DNA"/>
</dbReference>
<keyword evidence="3" id="KW-1003">Cell membrane</keyword>
<keyword evidence="6 8" id="KW-1133">Transmembrane helix</keyword>
<keyword evidence="5 8" id="KW-0812">Transmembrane</keyword>
<dbReference type="Gene3D" id="1.10.3720.10">
    <property type="entry name" value="MetI-like"/>
    <property type="match status" value="2"/>
</dbReference>
<feature type="transmembrane region" description="Helical" evidence="8">
    <location>
        <begin position="59"/>
        <end position="83"/>
    </location>
</feature>
<evidence type="ECO:0000256" key="8">
    <source>
        <dbReference type="SAM" id="Phobius"/>
    </source>
</evidence>
<feature type="transmembrane region" description="Helical" evidence="8">
    <location>
        <begin position="427"/>
        <end position="452"/>
    </location>
</feature>
<dbReference type="GO" id="GO:0055085">
    <property type="term" value="P:transmembrane transport"/>
    <property type="evidence" value="ECO:0007669"/>
    <property type="project" value="InterPro"/>
</dbReference>
<dbReference type="InterPro" id="IPR000515">
    <property type="entry name" value="MetI-like"/>
</dbReference>
<dbReference type="PROSITE" id="PS50928">
    <property type="entry name" value="ABC_TM1"/>
    <property type="match status" value="2"/>
</dbReference>
<evidence type="ECO:0000256" key="3">
    <source>
        <dbReference type="ARBA" id="ARBA00022475"/>
    </source>
</evidence>
<dbReference type="AlphaFoldDB" id="A0A6J6EZ83"/>
<evidence type="ECO:0000256" key="1">
    <source>
        <dbReference type="ARBA" id="ARBA00004429"/>
    </source>
</evidence>
<evidence type="ECO:0000256" key="7">
    <source>
        <dbReference type="ARBA" id="ARBA00023136"/>
    </source>
</evidence>
<evidence type="ECO:0000256" key="2">
    <source>
        <dbReference type="ARBA" id="ARBA00022448"/>
    </source>
</evidence>
<feature type="transmembrane region" description="Helical" evidence="8">
    <location>
        <begin position="122"/>
        <end position="142"/>
    </location>
</feature>
<dbReference type="PANTHER" id="PTHR43357">
    <property type="entry name" value="INNER MEMBRANE ABC TRANSPORTER PERMEASE PROTEIN YDCV"/>
    <property type="match status" value="1"/>
</dbReference>
<dbReference type="InterPro" id="IPR035906">
    <property type="entry name" value="MetI-like_sf"/>
</dbReference>
<feature type="transmembrane region" description="Helical" evidence="8">
    <location>
        <begin position="482"/>
        <end position="505"/>
    </location>
</feature>
<reference evidence="10" key="1">
    <citation type="submission" date="2020-05" db="EMBL/GenBank/DDBJ databases">
        <authorList>
            <person name="Chiriac C."/>
            <person name="Salcher M."/>
            <person name="Ghai R."/>
            <person name="Kavagutti S V."/>
        </authorList>
    </citation>
    <scope>NUCLEOTIDE SEQUENCE</scope>
</reference>
<gene>
    <name evidence="10" type="ORF">UFOPK1722_00962</name>
</gene>
<feature type="transmembrane region" description="Helical" evidence="8">
    <location>
        <begin position="95"/>
        <end position="116"/>
    </location>
</feature>
<feature type="transmembrane region" description="Helical" evidence="8">
    <location>
        <begin position="267"/>
        <end position="291"/>
    </location>
</feature>
<keyword evidence="4" id="KW-0997">Cell inner membrane</keyword>
<name>A0A6J6EZ83_9ZZZZ</name>
<dbReference type="PANTHER" id="PTHR43357:SF3">
    <property type="entry name" value="FE(3+)-TRANSPORT SYSTEM PERMEASE PROTEIN FBPB 2"/>
    <property type="match status" value="1"/>
</dbReference>
<protein>
    <submittedName>
        <fullName evidence="10">Unannotated protein</fullName>
    </submittedName>
</protein>
<dbReference type="SUPFAM" id="SSF161098">
    <property type="entry name" value="MetI-like"/>
    <property type="match status" value="2"/>
</dbReference>
<proteinExistence type="predicted"/>
<feature type="transmembrane region" description="Helical" evidence="8">
    <location>
        <begin position="182"/>
        <end position="205"/>
    </location>
</feature>
<evidence type="ECO:0000313" key="10">
    <source>
        <dbReference type="EMBL" id="CAB4580063.1"/>
    </source>
</evidence>
<evidence type="ECO:0000256" key="5">
    <source>
        <dbReference type="ARBA" id="ARBA00022692"/>
    </source>
</evidence>
<dbReference type="GO" id="GO:0005886">
    <property type="term" value="C:plasma membrane"/>
    <property type="evidence" value="ECO:0007669"/>
    <property type="project" value="UniProtKB-SubCell"/>
</dbReference>
<feature type="domain" description="ABC transmembrane type-1" evidence="9">
    <location>
        <begin position="60"/>
        <end position="241"/>
    </location>
</feature>
<feature type="transmembrane region" description="Helical" evidence="8">
    <location>
        <begin position="385"/>
        <end position="406"/>
    </location>
</feature>
<organism evidence="10">
    <name type="scientific">freshwater metagenome</name>
    <dbReference type="NCBI Taxonomy" id="449393"/>
    <lineage>
        <taxon>unclassified sequences</taxon>
        <taxon>metagenomes</taxon>
        <taxon>ecological metagenomes</taxon>
    </lineage>
</organism>
<feature type="transmembrane region" description="Helical" evidence="8">
    <location>
        <begin position="225"/>
        <end position="246"/>
    </location>
</feature>
<keyword evidence="7 8" id="KW-0472">Membrane</keyword>
<accession>A0A6J6EZ83</accession>
<dbReference type="CDD" id="cd06261">
    <property type="entry name" value="TM_PBP2"/>
    <property type="match status" value="2"/>
</dbReference>
<comment type="subcellular location">
    <subcellularLocation>
        <location evidence="1">Cell inner membrane</location>
        <topology evidence="1">Multi-pass membrane protein</topology>
    </subcellularLocation>
</comment>
<keyword evidence="2" id="KW-0813">Transport</keyword>